<evidence type="ECO:0000313" key="4">
    <source>
        <dbReference type="RefSeq" id="XP_007525858.1"/>
    </source>
</evidence>
<sequence length="130" mass="15037">MFPFMIFPTLFSFVFTKPGEQQWICNSSDLSILYSNCGRDIKQLYFNLHLSIKSLDFPKRREVICRGSDDDYSFCKAVKGETVNTTISFSYDQIRFPKGTYRFIAEAVTGSTEETLFCLNFTLIHHPDSN</sequence>
<dbReference type="GO" id="GO:0032497">
    <property type="term" value="P:detection of lipopolysaccharide"/>
    <property type="evidence" value="ECO:0007669"/>
    <property type="project" value="TreeGrafter"/>
</dbReference>
<dbReference type="GO" id="GO:0034142">
    <property type="term" value="P:toll-like receptor 4 signaling pathway"/>
    <property type="evidence" value="ECO:0007669"/>
    <property type="project" value="TreeGrafter"/>
</dbReference>
<dbReference type="GO" id="GO:0045087">
    <property type="term" value="P:innate immune response"/>
    <property type="evidence" value="ECO:0007669"/>
    <property type="project" value="InterPro"/>
</dbReference>
<dbReference type="Gene3D" id="2.60.40.770">
    <property type="match status" value="1"/>
</dbReference>
<dbReference type="InterPro" id="IPR003172">
    <property type="entry name" value="ML_dom"/>
</dbReference>
<feature type="domain" description="MD-2-related lipid-recognition" evidence="2">
    <location>
        <begin position="34"/>
        <end position="123"/>
    </location>
</feature>
<keyword evidence="1" id="KW-0732">Signal</keyword>
<dbReference type="GO" id="GO:0046696">
    <property type="term" value="C:lipopolysaccharide receptor complex"/>
    <property type="evidence" value="ECO:0007669"/>
    <property type="project" value="TreeGrafter"/>
</dbReference>
<dbReference type="InterPro" id="IPR014756">
    <property type="entry name" value="Ig_E-set"/>
</dbReference>
<feature type="signal peptide" evidence="1">
    <location>
        <begin position="1"/>
        <end position="21"/>
    </location>
</feature>
<accession>A0A1S2ZWX2</accession>
<dbReference type="RefSeq" id="XP_007525858.1">
    <property type="nucleotide sequence ID" value="XM_007525796.3"/>
</dbReference>
<dbReference type="CTD" id="23643"/>
<reference evidence="4" key="2">
    <citation type="submission" date="2025-08" db="UniProtKB">
        <authorList>
            <consortium name="RefSeq"/>
        </authorList>
    </citation>
    <scope>IDENTIFICATION</scope>
</reference>
<dbReference type="OrthoDB" id="9907947at2759"/>
<dbReference type="GO" id="GO:0031666">
    <property type="term" value="P:positive regulation of lipopolysaccharide-mediated signaling pathway"/>
    <property type="evidence" value="ECO:0007669"/>
    <property type="project" value="TreeGrafter"/>
</dbReference>
<dbReference type="InterPro" id="IPR039217">
    <property type="entry name" value="LY96"/>
</dbReference>
<dbReference type="Proteomes" id="UP001652624">
    <property type="component" value="Chromosome 1"/>
</dbReference>
<dbReference type="SUPFAM" id="SSF81296">
    <property type="entry name" value="E set domains"/>
    <property type="match status" value="1"/>
</dbReference>
<dbReference type="AlphaFoldDB" id="A0A1S2ZWX2"/>
<proteinExistence type="predicted"/>
<reference evidence="3" key="1">
    <citation type="submission" date="2025-05" db="UniProtKB">
        <authorList>
            <consortium name="RefSeq"/>
        </authorList>
    </citation>
    <scope>NUCLEOTIDE SEQUENCE [LARGE SCALE GENOMIC DNA]</scope>
</reference>
<protein>
    <submittedName>
        <fullName evidence="4">Lymphocyte antigen 96 isoform X2</fullName>
    </submittedName>
</protein>
<dbReference type="PANTHER" id="PTHR15218:SF0">
    <property type="entry name" value="LYMPHOCYTE ANTIGEN 96"/>
    <property type="match status" value="1"/>
</dbReference>
<dbReference type="GeneID" id="103115938"/>
<evidence type="ECO:0000256" key="1">
    <source>
        <dbReference type="SAM" id="SignalP"/>
    </source>
</evidence>
<dbReference type="PANTHER" id="PTHR15218">
    <property type="entry name" value="MD-1, MD-2 - RELATED"/>
    <property type="match status" value="1"/>
</dbReference>
<evidence type="ECO:0000259" key="2">
    <source>
        <dbReference type="SMART" id="SM00737"/>
    </source>
</evidence>
<feature type="chain" id="PRO_5010298963" evidence="1">
    <location>
        <begin position="22"/>
        <end position="130"/>
    </location>
</feature>
<gene>
    <name evidence="4" type="primary">LY96</name>
</gene>
<name>A0A1S2ZWX2_ERIEU</name>
<dbReference type="GO" id="GO:0001530">
    <property type="term" value="F:lipopolysaccharide binding"/>
    <property type="evidence" value="ECO:0007669"/>
    <property type="project" value="InterPro"/>
</dbReference>
<keyword evidence="3" id="KW-1185">Reference proteome</keyword>
<evidence type="ECO:0000313" key="3">
    <source>
        <dbReference type="Proteomes" id="UP001652624"/>
    </source>
</evidence>
<dbReference type="GO" id="GO:0001875">
    <property type="term" value="F:lipopolysaccharide immune receptor activity"/>
    <property type="evidence" value="ECO:0007669"/>
    <property type="project" value="TreeGrafter"/>
</dbReference>
<organism evidence="3 4">
    <name type="scientific">Erinaceus europaeus</name>
    <name type="common">Western European hedgehog</name>
    <dbReference type="NCBI Taxonomy" id="9365"/>
    <lineage>
        <taxon>Eukaryota</taxon>
        <taxon>Metazoa</taxon>
        <taxon>Chordata</taxon>
        <taxon>Craniata</taxon>
        <taxon>Vertebrata</taxon>
        <taxon>Euteleostomi</taxon>
        <taxon>Mammalia</taxon>
        <taxon>Eutheria</taxon>
        <taxon>Laurasiatheria</taxon>
        <taxon>Eulipotyphla</taxon>
        <taxon>Erinaceidae</taxon>
        <taxon>Erinaceinae</taxon>
        <taxon>Erinaceus</taxon>
    </lineage>
</organism>
<dbReference type="GO" id="GO:0035662">
    <property type="term" value="F:Toll-like receptor 4 binding"/>
    <property type="evidence" value="ECO:0007669"/>
    <property type="project" value="InterPro"/>
</dbReference>
<dbReference type="SMART" id="SM00737">
    <property type="entry name" value="ML"/>
    <property type="match status" value="1"/>
</dbReference>